<dbReference type="RefSeq" id="WP_114367215.1">
    <property type="nucleotide sequence ID" value="NZ_QPEX01000010.1"/>
</dbReference>
<accession>A0A368KUV0</accession>
<evidence type="ECO:0000313" key="3">
    <source>
        <dbReference type="Proteomes" id="UP000253562"/>
    </source>
</evidence>
<gene>
    <name evidence="2" type="ORF">DTL42_03085</name>
</gene>
<sequence>MSESNQPADLGPFEARLAELLPHALEVNRDDVLFEAGRQAANRDHKRALRKWHALCSVLVCFVIGQWAWLPRTAEPWGQTAPIAEHTPTDQTPETLPTQPQPPIAEPQSPSLAHAQVVPQAEPIRRDTATSSEKPFSIWGQLFATSHPPLAWQRQLSAGSSRKGSLPMPTLMPQGGALPSHLETPLKTMRREWATEAINQ</sequence>
<protein>
    <submittedName>
        <fullName evidence="2">Uncharacterized protein</fullName>
    </submittedName>
</protein>
<dbReference type="OrthoDB" id="291651at2"/>
<organism evidence="2 3">
    <name type="scientific">Bremerella cremea</name>
    <dbReference type="NCBI Taxonomy" id="1031537"/>
    <lineage>
        <taxon>Bacteria</taxon>
        <taxon>Pseudomonadati</taxon>
        <taxon>Planctomycetota</taxon>
        <taxon>Planctomycetia</taxon>
        <taxon>Pirellulales</taxon>
        <taxon>Pirellulaceae</taxon>
        <taxon>Bremerella</taxon>
    </lineage>
</organism>
<dbReference type="AlphaFoldDB" id="A0A368KUV0"/>
<feature type="region of interest" description="Disordered" evidence="1">
    <location>
        <begin position="156"/>
        <end position="185"/>
    </location>
</feature>
<comment type="caution">
    <text evidence="2">The sequence shown here is derived from an EMBL/GenBank/DDBJ whole genome shotgun (WGS) entry which is preliminary data.</text>
</comment>
<dbReference type="EMBL" id="QPEX01000010">
    <property type="protein sequence ID" value="RCS54149.1"/>
    <property type="molecule type" value="Genomic_DNA"/>
</dbReference>
<dbReference type="Proteomes" id="UP000253562">
    <property type="component" value="Unassembled WGS sequence"/>
</dbReference>
<feature type="region of interest" description="Disordered" evidence="1">
    <location>
        <begin position="80"/>
        <end position="118"/>
    </location>
</feature>
<name>A0A368KUV0_9BACT</name>
<evidence type="ECO:0000313" key="2">
    <source>
        <dbReference type="EMBL" id="RCS54149.1"/>
    </source>
</evidence>
<reference evidence="2 3" key="1">
    <citation type="submission" date="2018-07" db="EMBL/GenBank/DDBJ databases">
        <title>Comparative genomes isolates from brazilian mangrove.</title>
        <authorList>
            <person name="De Araujo J.E."/>
            <person name="Taketani R.G."/>
            <person name="Silva M.C.P."/>
            <person name="Lourenco M.V."/>
            <person name="Oliveira V.M."/>
            <person name="Andreote F.D."/>
        </authorList>
    </citation>
    <scope>NUCLEOTIDE SEQUENCE [LARGE SCALE GENOMIC DNA]</scope>
    <source>
        <strain evidence="2 3">HEX PRIS-MGV</strain>
    </source>
</reference>
<feature type="compositionally biased region" description="Low complexity" evidence="1">
    <location>
        <begin position="89"/>
        <end position="98"/>
    </location>
</feature>
<evidence type="ECO:0000256" key="1">
    <source>
        <dbReference type="SAM" id="MobiDB-lite"/>
    </source>
</evidence>
<proteinExistence type="predicted"/>